<feature type="compositionally biased region" description="Polar residues" evidence="1">
    <location>
        <begin position="1"/>
        <end position="10"/>
    </location>
</feature>
<organism evidence="2 3">
    <name type="scientific">Araneus ventricosus</name>
    <name type="common">Orbweaver spider</name>
    <name type="synonym">Epeira ventricosa</name>
    <dbReference type="NCBI Taxonomy" id="182803"/>
    <lineage>
        <taxon>Eukaryota</taxon>
        <taxon>Metazoa</taxon>
        <taxon>Ecdysozoa</taxon>
        <taxon>Arthropoda</taxon>
        <taxon>Chelicerata</taxon>
        <taxon>Arachnida</taxon>
        <taxon>Araneae</taxon>
        <taxon>Araneomorphae</taxon>
        <taxon>Entelegynae</taxon>
        <taxon>Araneoidea</taxon>
        <taxon>Araneidae</taxon>
        <taxon>Araneus</taxon>
    </lineage>
</organism>
<evidence type="ECO:0000313" key="3">
    <source>
        <dbReference type="Proteomes" id="UP000499080"/>
    </source>
</evidence>
<gene>
    <name evidence="2" type="ORF">AVEN_5666_1</name>
</gene>
<keyword evidence="3" id="KW-1185">Reference proteome</keyword>
<reference evidence="2 3" key="1">
    <citation type="journal article" date="2019" name="Sci. Rep.">
        <title>Orb-weaving spider Araneus ventricosus genome elucidates the spidroin gene catalogue.</title>
        <authorList>
            <person name="Kono N."/>
            <person name="Nakamura H."/>
            <person name="Ohtoshi R."/>
            <person name="Moran D.A.P."/>
            <person name="Shinohara A."/>
            <person name="Yoshida Y."/>
            <person name="Fujiwara M."/>
            <person name="Mori M."/>
            <person name="Tomita M."/>
            <person name="Arakawa K."/>
        </authorList>
    </citation>
    <scope>NUCLEOTIDE SEQUENCE [LARGE SCALE GENOMIC DNA]</scope>
</reference>
<proteinExistence type="predicted"/>
<evidence type="ECO:0000313" key="2">
    <source>
        <dbReference type="EMBL" id="GBN30680.1"/>
    </source>
</evidence>
<dbReference type="AlphaFoldDB" id="A0A4Y2MWF4"/>
<name>A0A4Y2MWF4_ARAVE</name>
<feature type="compositionally biased region" description="Basic residues" evidence="1">
    <location>
        <begin position="26"/>
        <end position="41"/>
    </location>
</feature>
<comment type="caution">
    <text evidence="2">The sequence shown here is derived from an EMBL/GenBank/DDBJ whole genome shotgun (WGS) entry which is preliminary data.</text>
</comment>
<evidence type="ECO:0000256" key="1">
    <source>
        <dbReference type="SAM" id="MobiDB-lite"/>
    </source>
</evidence>
<protein>
    <submittedName>
        <fullName evidence="2">Uncharacterized protein</fullName>
    </submittedName>
</protein>
<sequence>MATGSHSIKSSRAEPTVRNPEEKTKLGSHPKPQRRSAKKKNQRSEAHPQHPQLLFFLCFEANSNKNKLLICKRKAGDGCAISWPAYKD</sequence>
<feature type="region of interest" description="Disordered" evidence="1">
    <location>
        <begin position="1"/>
        <end position="48"/>
    </location>
</feature>
<dbReference type="EMBL" id="BGPR01007960">
    <property type="protein sequence ID" value="GBN30680.1"/>
    <property type="molecule type" value="Genomic_DNA"/>
</dbReference>
<accession>A0A4Y2MWF4</accession>
<dbReference type="Proteomes" id="UP000499080">
    <property type="component" value="Unassembled WGS sequence"/>
</dbReference>